<evidence type="ECO:0000313" key="10">
    <source>
        <dbReference type="EMBL" id="AYC30672.1"/>
    </source>
</evidence>
<dbReference type="SUPFAM" id="SSF55083">
    <property type="entry name" value="6-hydroxymethyl-7,8-dihydropterin pyrophosphokinase, HPPK"/>
    <property type="match status" value="1"/>
</dbReference>
<dbReference type="GO" id="GO:0016301">
    <property type="term" value="F:kinase activity"/>
    <property type="evidence" value="ECO:0007669"/>
    <property type="project" value="UniProtKB-KW"/>
</dbReference>
<evidence type="ECO:0000256" key="2">
    <source>
        <dbReference type="ARBA" id="ARBA00005051"/>
    </source>
</evidence>
<keyword evidence="11" id="KW-1185">Reference proteome</keyword>
<dbReference type="EC" id="2.7.6.3" evidence="3"/>
<accession>A0A385YZ91</accession>
<evidence type="ECO:0000259" key="9">
    <source>
        <dbReference type="PROSITE" id="PS00794"/>
    </source>
</evidence>
<dbReference type="Gene3D" id="3.30.70.560">
    <property type="entry name" value="7,8-Dihydro-6-hydroxymethylpterin-pyrophosphokinase HPPK"/>
    <property type="match status" value="1"/>
</dbReference>
<keyword evidence="7" id="KW-0067">ATP-binding</keyword>
<dbReference type="GO" id="GO:0005524">
    <property type="term" value="F:ATP binding"/>
    <property type="evidence" value="ECO:0007669"/>
    <property type="project" value="UniProtKB-KW"/>
</dbReference>
<gene>
    <name evidence="10" type="primary">folK</name>
    <name evidence="10" type="ORF">D3873_12960</name>
</gene>
<dbReference type="AlphaFoldDB" id="A0A385YZ91"/>
<keyword evidence="4 10" id="KW-0808">Transferase</keyword>
<feature type="domain" description="7,8-dihydro-6-hydroxymethylpterin-pyrophosphokinase" evidence="9">
    <location>
        <begin position="88"/>
        <end position="99"/>
    </location>
</feature>
<dbReference type="InterPro" id="IPR035907">
    <property type="entry name" value="Hppk_sf"/>
</dbReference>
<organism evidence="10 11">
    <name type="scientific">Paenisporosarcina cavernae</name>
    <dbReference type="NCBI Taxonomy" id="2320858"/>
    <lineage>
        <taxon>Bacteria</taxon>
        <taxon>Bacillati</taxon>
        <taxon>Bacillota</taxon>
        <taxon>Bacilli</taxon>
        <taxon>Bacillales</taxon>
        <taxon>Caryophanaceae</taxon>
        <taxon>Paenisporosarcina</taxon>
    </lineage>
</organism>
<evidence type="ECO:0000256" key="3">
    <source>
        <dbReference type="ARBA" id="ARBA00013253"/>
    </source>
</evidence>
<dbReference type="CDD" id="cd00483">
    <property type="entry name" value="HPPK"/>
    <property type="match status" value="1"/>
</dbReference>
<dbReference type="PANTHER" id="PTHR43071:SF1">
    <property type="entry name" value="2-AMINO-4-HYDROXY-6-HYDROXYMETHYLDIHYDROPTERIDINE PYROPHOSPHOKINASE"/>
    <property type="match status" value="1"/>
</dbReference>
<dbReference type="GO" id="GO:0003848">
    <property type="term" value="F:2-amino-4-hydroxy-6-hydroxymethyldihydropteridine diphosphokinase activity"/>
    <property type="evidence" value="ECO:0007669"/>
    <property type="project" value="UniProtKB-EC"/>
</dbReference>
<dbReference type="UniPathway" id="UPA00077">
    <property type="reaction ID" value="UER00155"/>
</dbReference>
<evidence type="ECO:0000256" key="6">
    <source>
        <dbReference type="ARBA" id="ARBA00022777"/>
    </source>
</evidence>
<keyword evidence="6 10" id="KW-0418">Kinase</keyword>
<name>A0A385YZ91_9BACL</name>
<keyword evidence="5" id="KW-0547">Nucleotide-binding</keyword>
<evidence type="ECO:0000256" key="4">
    <source>
        <dbReference type="ARBA" id="ARBA00022679"/>
    </source>
</evidence>
<comment type="catalytic activity">
    <reaction evidence="1">
        <text>6-hydroxymethyl-7,8-dihydropterin + ATP = (7,8-dihydropterin-6-yl)methyl diphosphate + AMP + H(+)</text>
        <dbReference type="Rhea" id="RHEA:11412"/>
        <dbReference type="ChEBI" id="CHEBI:15378"/>
        <dbReference type="ChEBI" id="CHEBI:30616"/>
        <dbReference type="ChEBI" id="CHEBI:44841"/>
        <dbReference type="ChEBI" id="CHEBI:72950"/>
        <dbReference type="ChEBI" id="CHEBI:456215"/>
        <dbReference type="EC" id="2.7.6.3"/>
    </reaction>
</comment>
<dbReference type="PANTHER" id="PTHR43071">
    <property type="entry name" value="2-AMINO-4-HYDROXY-6-HYDROXYMETHYLDIHYDROPTERIDINE PYROPHOSPHOKINASE"/>
    <property type="match status" value="1"/>
</dbReference>
<proteinExistence type="predicted"/>
<dbReference type="GO" id="GO:0046654">
    <property type="term" value="P:tetrahydrofolate biosynthetic process"/>
    <property type="evidence" value="ECO:0007669"/>
    <property type="project" value="UniProtKB-UniPathway"/>
</dbReference>
<evidence type="ECO:0000313" key="11">
    <source>
        <dbReference type="Proteomes" id="UP000265725"/>
    </source>
</evidence>
<evidence type="ECO:0000256" key="8">
    <source>
        <dbReference type="ARBA" id="ARBA00022909"/>
    </source>
</evidence>
<dbReference type="OrthoDB" id="9808041at2"/>
<dbReference type="InterPro" id="IPR000550">
    <property type="entry name" value="Hppk"/>
</dbReference>
<dbReference type="PROSITE" id="PS00794">
    <property type="entry name" value="HPPK"/>
    <property type="match status" value="1"/>
</dbReference>
<dbReference type="GO" id="GO:0046656">
    <property type="term" value="P:folic acid biosynthetic process"/>
    <property type="evidence" value="ECO:0007669"/>
    <property type="project" value="UniProtKB-KW"/>
</dbReference>
<dbReference type="Pfam" id="PF01288">
    <property type="entry name" value="HPPK"/>
    <property type="match status" value="1"/>
</dbReference>
<evidence type="ECO:0000256" key="5">
    <source>
        <dbReference type="ARBA" id="ARBA00022741"/>
    </source>
</evidence>
<reference evidence="11" key="1">
    <citation type="submission" date="2018-09" db="EMBL/GenBank/DDBJ databases">
        <authorList>
            <person name="Zhu H."/>
        </authorList>
    </citation>
    <scope>NUCLEOTIDE SEQUENCE [LARGE SCALE GENOMIC DNA]</scope>
    <source>
        <strain evidence="11">K2R23-3</strain>
    </source>
</reference>
<protein>
    <recommendedName>
        <fullName evidence="3">2-amino-4-hydroxy-6-hydroxymethyldihydropteridine diphosphokinase</fullName>
        <ecNumber evidence="3">2.7.6.3</ecNumber>
    </recommendedName>
</protein>
<dbReference type="RefSeq" id="WP_119884385.1">
    <property type="nucleotide sequence ID" value="NZ_CP032418.1"/>
</dbReference>
<comment type="pathway">
    <text evidence="2">Cofactor biosynthesis; tetrahydrofolate biosynthesis; 2-amino-4-hydroxy-6-hydroxymethyl-7,8-dihydropteridine diphosphate from 7,8-dihydroneopterin triphosphate: step 4/4.</text>
</comment>
<dbReference type="Proteomes" id="UP000265725">
    <property type="component" value="Chromosome"/>
</dbReference>
<sequence>MNTAFLSLGTNMGDREGNLREALRLLTKTDHLHVKKMSSIYETAPVGYLDQGSFLNCVVQVECEQSADELLEICMQVEQTLGRVRDIRWGPRCIDLDILLFNHDNIESEKLIIPHPRMHERGFVLVPLVEIDPQGVHPVLQRSLQDLVKQQREGIQLWKQVESVEEFVHFGN</sequence>
<dbReference type="EMBL" id="CP032418">
    <property type="protein sequence ID" value="AYC30672.1"/>
    <property type="molecule type" value="Genomic_DNA"/>
</dbReference>
<dbReference type="KEGG" id="paek:D3873_12960"/>
<evidence type="ECO:0000256" key="7">
    <source>
        <dbReference type="ARBA" id="ARBA00022840"/>
    </source>
</evidence>
<dbReference type="NCBIfam" id="TIGR01498">
    <property type="entry name" value="folK"/>
    <property type="match status" value="1"/>
</dbReference>
<evidence type="ECO:0000256" key="1">
    <source>
        <dbReference type="ARBA" id="ARBA00000198"/>
    </source>
</evidence>
<keyword evidence="8" id="KW-0289">Folate biosynthesis</keyword>